<evidence type="ECO:0000313" key="3">
    <source>
        <dbReference type="Proteomes" id="UP000029553"/>
    </source>
</evidence>
<evidence type="ECO:0000313" key="1">
    <source>
        <dbReference type="EMBL" id="KGH29732.1"/>
    </source>
</evidence>
<dbReference type="Proteomes" id="UP000029553">
    <property type="component" value="Unassembled WGS sequence"/>
</dbReference>
<reference evidence="2" key="3">
    <citation type="submission" date="2014-06" db="EMBL/GenBank/DDBJ databases">
        <title>Three species of the Botryosphaeriales overlap on five unrelated trees in China, with a novel species.</title>
        <authorList>
            <person name="Tian C."/>
            <person name="Fan X."/>
        </authorList>
    </citation>
    <scope>NUCLEOTIDE SEQUENCE</scope>
    <source>
        <strain evidence="2">WDL7</strain>
    </source>
</reference>
<reference evidence="1 3" key="1">
    <citation type="submission" date="2013-09" db="EMBL/GenBank/DDBJ databases">
        <title>High correlation between genotypes and phenotypes of environmental bacteria Comamonas testosteroni strains.</title>
        <authorList>
            <person name="Liu L."/>
            <person name="Zhu W."/>
            <person name="Xia X."/>
            <person name="Xu B."/>
            <person name="Luo M."/>
            <person name="Wang G."/>
        </authorList>
    </citation>
    <scope>NUCLEOTIDE SEQUENCE [LARGE SCALE GENOMIC DNA]</scope>
    <source>
        <strain evidence="1 3">JL40</strain>
    </source>
</reference>
<reference evidence="4" key="2">
    <citation type="submission" date="2014-06" db="EMBL/GenBank/DDBJ databases">
        <title>Draft genome sequence of C. testosteroni WDL7.</title>
        <authorList>
            <person name="Wu Y."/>
            <person name="Seshan H."/>
            <person name="Arumugam K."/>
        </authorList>
    </citation>
    <scope>NUCLEOTIDE SEQUENCE [LARGE SCALE GENOMIC DNA]</scope>
    <source>
        <strain evidence="4">WDL7</strain>
    </source>
</reference>
<dbReference type="EMBL" id="AWOR01000046">
    <property type="protein sequence ID" value="KGH29732.1"/>
    <property type="molecule type" value="Genomic_DNA"/>
</dbReference>
<protein>
    <submittedName>
        <fullName evidence="1">Uncharacterized protein</fullName>
    </submittedName>
</protein>
<proteinExistence type="predicted"/>
<sequence length="64" mass="6969">MRPARDANSIDAPCLSGVARMLILLMSRSREAAIARAITAKPALEGAYDFYAAALERKEIVNTF</sequence>
<evidence type="ECO:0000313" key="2">
    <source>
        <dbReference type="EMBL" id="KOC24038.1"/>
    </source>
</evidence>
<gene>
    <name evidence="2" type="ORF">GL58_03520</name>
    <name evidence="1" type="ORF">P353_11960</name>
</gene>
<dbReference type="Proteomes" id="UP000037442">
    <property type="component" value="Unassembled WGS sequence"/>
</dbReference>
<name>A0A096HLF0_COMTE</name>
<evidence type="ECO:0000313" key="4">
    <source>
        <dbReference type="Proteomes" id="UP000037442"/>
    </source>
</evidence>
<organism evidence="1 3">
    <name type="scientific">Comamonas testosteroni</name>
    <name type="common">Pseudomonas testosteroni</name>
    <dbReference type="NCBI Taxonomy" id="285"/>
    <lineage>
        <taxon>Bacteria</taxon>
        <taxon>Pseudomonadati</taxon>
        <taxon>Pseudomonadota</taxon>
        <taxon>Betaproteobacteria</taxon>
        <taxon>Burkholderiales</taxon>
        <taxon>Comamonadaceae</taxon>
        <taxon>Comamonas</taxon>
    </lineage>
</organism>
<dbReference type="RefSeq" id="WP_034369258.1">
    <property type="nucleotide sequence ID" value="NZ_JNVD01000013.1"/>
</dbReference>
<accession>A0A096HLF0</accession>
<comment type="caution">
    <text evidence="1">The sequence shown here is derived from an EMBL/GenBank/DDBJ whole genome shotgun (WGS) entry which is preliminary data.</text>
</comment>
<dbReference type="EMBL" id="JNVD01000013">
    <property type="protein sequence ID" value="KOC24038.1"/>
    <property type="molecule type" value="Genomic_DNA"/>
</dbReference>
<dbReference type="PATRIC" id="fig|285.49.peg.734"/>
<dbReference type="AlphaFoldDB" id="A0A096HLF0"/>